<evidence type="ECO:0000313" key="1">
    <source>
        <dbReference type="EMBL" id="GFT11804.1"/>
    </source>
</evidence>
<name>A0A8X6NG83_NEPPI</name>
<sequence>MSVGHILLQCGCPHTEFLCINNKQMHPLTLDITLASQPYLTSNGGNAEAALQRYVPEVPGRVPTHPSHSSIQVPVELSRVVKISSFESGDSRTKTWVRILIPPKFLGLNKGDMLKRAKPQNFHVIRTLEKDVTVHVHIIII</sequence>
<reference evidence="1" key="1">
    <citation type="submission" date="2020-08" db="EMBL/GenBank/DDBJ databases">
        <title>Multicomponent nature underlies the extraordinary mechanical properties of spider dragline silk.</title>
        <authorList>
            <person name="Kono N."/>
            <person name="Nakamura H."/>
            <person name="Mori M."/>
            <person name="Yoshida Y."/>
            <person name="Ohtoshi R."/>
            <person name="Malay A.D."/>
            <person name="Moran D.A.P."/>
            <person name="Tomita M."/>
            <person name="Numata K."/>
            <person name="Arakawa K."/>
        </authorList>
    </citation>
    <scope>NUCLEOTIDE SEQUENCE</scope>
</reference>
<accession>A0A8X6NG83</accession>
<protein>
    <submittedName>
        <fullName evidence="1">Uncharacterized protein</fullName>
    </submittedName>
</protein>
<dbReference type="OrthoDB" id="10497467at2759"/>
<organism evidence="1 2">
    <name type="scientific">Nephila pilipes</name>
    <name type="common">Giant wood spider</name>
    <name type="synonym">Nephila maculata</name>
    <dbReference type="NCBI Taxonomy" id="299642"/>
    <lineage>
        <taxon>Eukaryota</taxon>
        <taxon>Metazoa</taxon>
        <taxon>Ecdysozoa</taxon>
        <taxon>Arthropoda</taxon>
        <taxon>Chelicerata</taxon>
        <taxon>Arachnida</taxon>
        <taxon>Araneae</taxon>
        <taxon>Araneomorphae</taxon>
        <taxon>Entelegynae</taxon>
        <taxon>Araneoidea</taxon>
        <taxon>Nephilidae</taxon>
        <taxon>Nephila</taxon>
    </lineage>
</organism>
<proteinExistence type="predicted"/>
<keyword evidence="2" id="KW-1185">Reference proteome</keyword>
<gene>
    <name evidence="1" type="ORF">NPIL_316341</name>
</gene>
<comment type="caution">
    <text evidence="1">The sequence shown here is derived from an EMBL/GenBank/DDBJ whole genome shotgun (WGS) entry which is preliminary data.</text>
</comment>
<evidence type="ECO:0000313" key="2">
    <source>
        <dbReference type="Proteomes" id="UP000887013"/>
    </source>
</evidence>
<dbReference type="EMBL" id="BMAW01009045">
    <property type="protein sequence ID" value="GFT11804.1"/>
    <property type="molecule type" value="Genomic_DNA"/>
</dbReference>
<dbReference type="AlphaFoldDB" id="A0A8X6NG83"/>
<dbReference type="Proteomes" id="UP000887013">
    <property type="component" value="Unassembled WGS sequence"/>
</dbReference>